<dbReference type="InterPro" id="IPR036737">
    <property type="entry name" value="OmpA-like_sf"/>
</dbReference>
<dbReference type="PANTHER" id="PTHR30329:SF21">
    <property type="entry name" value="LIPOPROTEIN YIAD-RELATED"/>
    <property type="match status" value="1"/>
</dbReference>
<dbReference type="SUPFAM" id="SSF103088">
    <property type="entry name" value="OmpA-like"/>
    <property type="match status" value="1"/>
</dbReference>
<dbReference type="PRINTS" id="PR01023">
    <property type="entry name" value="NAFLGMOTY"/>
</dbReference>
<sequence length="169" mass="18347">MKGNLSLAIVATFVIGISGCSTSYHHNQHHGQVFNAPGLITQPFRYTGRTWFDTDKAVLKPQGQQELDGLASHLMQAKSRGVISDSNRVVVIGHTDSRASHAYNQKLSERRAAAVATYLQGKGIPSSAIVAKGKGETQPVASNRTRAGMQKNRRVEIHIEGPSIKVVYN</sequence>
<keyword evidence="1" id="KW-0472">Membrane</keyword>
<dbReference type="InParanoid" id="A0A6N7EX10"/>
<dbReference type="Proteomes" id="UP000471298">
    <property type="component" value="Unassembled WGS sequence"/>
</dbReference>
<evidence type="ECO:0000313" key="3">
    <source>
        <dbReference type="EMBL" id="MPV86080.1"/>
    </source>
</evidence>
<evidence type="ECO:0000313" key="4">
    <source>
        <dbReference type="Proteomes" id="UP000471298"/>
    </source>
</evidence>
<dbReference type="InterPro" id="IPR006665">
    <property type="entry name" value="OmpA-like"/>
</dbReference>
<organism evidence="3 4">
    <name type="scientific">Ostreibacterium oceani</name>
    <dbReference type="NCBI Taxonomy" id="2654998"/>
    <lineage>
        <taxon>Bacteria</taxon>
        <taxon>Pseudomonadati</taxon>
        <taxon>Pseudomonadota</taxon>
        <taxon>Gammaproteobacteria</taxon>
        <taxon>Cardiobacteriales</taxon>
        <taxon>Ostreibacteriaceae</taxon>
        <taxon>Ostreibacterium</taxon>
    </lineage>
</organism>
<dbReference type="AlphaFoldDB" id="A0A6N7EX10"/>
<dbReference type="PROSITE" id="PS51123">
    <property type="entry name" value="OMPA_2"/>
    <property type="match status" value="1"/>
</dbReference>
<proteinExistence type="predicted"/>
<dbReference type="RefSeq" id="WP_152809975.1">
    <property type="nucleotide sequence ID" value="NZ_WHNW01000004.1"/>
</dbReference>
<dbReference type="Pfam" id="PF00691">
    <property type="entry name" value="OmpA"/>
    <property type="match status" value="1"/>
</dbReference>
<dbReference type="PROSITE" id="PS51257">
    <property type="entry name" value="PROKAR_LIPOPROTEIN"/>
    <property type="match status" value="1"/>
</dbReference>
<name>A0A6N7EX10_9GAMM</name>
<dbReference type="CDD" id="cd07185">
    <property type="entry name" value="OmpA_C-like"/>
    <property type="match status" value="1"/>
</dbReference>
<dbReference type="PANTHER" id="PTHR30329">
    <property type="entry name" value="STATOR ELEMENT OF FLAGELLAR MOTOR COMPLEX"/>
    <property type="match status" value="1"/>
</dbReference>
<reference evidence="3 4" key="1">
    <citation type="submission" date="2019-10" db="EMBL/GenBank/DDBJ databases">
        <title>Cardiobacteriales fam. a chemoheterotrophic member of the order Cardiobacteriales, and proposal of Cardiobacteriales fam. nov.</title>
        <authorList>
            <person name="Wang C."/>
        </authorList>
    </citation>
    <scope>NUCLEOTIDE SEQUENCE [LARGE SCALE GENOMIC DNA]</scope>
    <source>
        <strain evidence="3 4">ML27</strain>
    </source>
</reference>
<evidence type="ECO:0000259" key="2">
    <source>
        <dbReference type="PROSITE" id="PS51123"/>
    </source>
</evidence>
<protein>
    <submittedName>
        <fullName evidence="3">OmpA family protein</fullName>
    </submittedName>
</protein>
<gene>
    <name evidence="3" type="ORF">GCU85_04950</name>
</gene>
<dbReference type="InterPro" id="IPR050330">
    <property type="entry name" value="Bact_OuterMem_StrucFunc"/>
</dbReference>
<comment type="caution">
    <text evidence="3">The sequence shown here is derived from an EMBL/GenBank/DDBJ whole genome shotgun (WGS) entry which is preliminary data.</text>
</comment>
<dbReference type="EMBL" id="WHNW01000004">
    <property type="protein sequence ID" value="MPV86080.1"/>
    <property type="molecule type" value="Genomic_DNA"/>
</dbReference>
<evidence type="ECO:0000256" key="1">
    <source>
        <dbReference type="PROSITE-ProRule" id="PRU00473"/>
    </source>
</evidence>
<keyword evidence="4" id="KW-1185">Reference proteome</keyword>
<accession>A0A6N7EX10</accession>
<dbReference type="Gene3D" id="3.30.1330.60">
    <property type="entry name" value="OmpA-like domain"/>
    <property type="match status" value="1"/>
</dbReference>
<dbReference type="GO" id="GO:0016020">
    <property type="term" value="C:membrane"/>
    <property type="evidence" value="ECO:0007669"/>
    <property type="project" value="UniProtKB-UniRule"/>
</dbReference>
<feature type="domain" description="OmpA-like" evidence="2">
    <location>
        <begin position="39"/>
        <end position="163"/>
    </location>
</feature>